<feature type="region of interest" description="Disordered" evidence="7">
    <location>
        <begin position="233"/>
        <end position="259"/>
    </location>
</feature>
<dbReference type="InterPro" id="IPR011009">
    <property type="entry name" value="Kinase-like_dom_sf"/>
</dbReference>
<dbReference type="SMART" id="SM00220">
    <property type="entry name" value="S_TKc"/>
    <property type="match status" value="1"/>
</dbReference>
<feature type="transmembrane region" description="Helical" evidence="8">
    <location>
        <begin position="207"/>
        <end position="227"/>
    </location>
</feature>
<keyword evidence="4" id="KW-0547">Nucleotide-binding</keyword>
<dbReference type="EMBL" id="CP017839">
    <property type="protein sequence ID" value="APA99835.1"/>
    <property type="molecule type" value="Genomic_DNA"/>
</dbReference>
<dbReference type="FunFam" id="1.10.510.10:FF:000021">
    <property type="entry name" value="Serine/threonine protein kinase"/>
    <property type="match status" value="1"/>
</dbReference>
<dbReference type="Pfam" id="PF00069">
    <property type="entry name" value="Pkinase"/>
    <property type="match status" value="1"/>
</dbReference>
<evidence type="ECO:0000259" key="9">
    <source>
        <dbReference type="PROSITE" id="PS50011"/>
    </source>
</evidence>
<dbReference type="PANTHER" id="PTHR43289">
    <property type="entry name" value="MITOGEN-ACTIVATED PROTEIN KINASE KINASE KINASE 20-RELATED"/>
    <property type="match status" value="1"/>
</dbReference>
<evidence type="ECO:0000256" key="5">
    <source>
        <dbReference type="ARBA" id="ARBA00022777"/>
    </source>
</evidence>
<dbReference type="Proteomes" id="UP000037179">
    <property type="component" value="Unassembled WGS sequence"/>
</dbReference>
<dbReference type="InterPro" id="IPR008271">
    <property type="entry name" value="Ser/Thr_kinase_AS"/>
</dbReference>
<dbReference type="EMBL" id="BBYQ01000116">
    <property type="protein sequence ID" value="GAP31501.1"/>
    <property type="molecule type" value="Genomic_DNA"/>
</dbReference>
<evidence type="ECO:0000256" key="4">
    <source>
        <dbReference type="ARBA" id="ARBA00022741"/>
    </source>
</evidence>
<reference evidence="12" key="1">
    <citation type="submission" date="2015-07" db="EMBL/GenBank/DDBJ databases">
        <title>Nocardia seriolae U-1 whole genome shotgun sequence.</title>
        <authorList>
            <person name="Imajoh M."/>
            <person name="Fukumoto Y."/>
            <person name="Sukeda M."/>
            <person name="Yamane J."/>
            <person name="Yamasaki K."/>
            <person name="Shimizu M."/>
            <person name="Ohnishi K."/>
            <person name="Oshima S."/>
        </authorList>
    </citation>
    <scope>NUCLEOTIDE SEQUENCE [LARGE SCALE GENOMIC DNA]</scope>
    <source>
        <strain evidence="12">U-1</strain>
    </source>
</reference>
<evidence type="ECO:0000256" key="1">
    <source>
        <dbReference type="ARBA" id="ARBA00012513"/>
    </source>
</evidence>
<dbReference type="CDD" id="cd14014">
    <property type="entry name" value="STKc_PknB_like"/>
    <property type="match status" value="1"/>
</dbReference>
<dbReference type="PROSITE" id="PS00108">
    <property type="entry name" value="PROTEIN_KINASE_ST"/>
    <property type="match status" value="1"/>
</dbReference>
<keyword evidence="8" id="KW-0812">Transmembrane</keyword>
<dbReference type="GO" id="GO:0004674">
    <property type="term" value="F:protein serine/threonine kinase activity"/>
    <property type="evidence" value="ECO:0007669"/>
    <property type="project" value="UniProtKB-KW"/>
</dbReference>
<gene>
    <name evidence="10" type="ORF">NS506_05796</name>
    <name evidence="11" type="ORF">NSK11_contig00116-0028</name>
</gene>
<keyword evidence="8" id="KW-0472">Membrane</keyword>
<dbReference type="InterPro" id="IPR000719">
    <property type="entry name" value="Prot_kinase_dom"/>
</dbReference>
<dbReference type="SUPFAM" id="SSF56112">
    <property type="entry name" value="Protein kinase-like (PK-like)"/>
    <property type="match status" value="1"/>
</dbReference>
<evidence type="ECO:0000313" key="13">
    <source>
        <dbReference type="Proteomes" id="UP000180166"/>
    </source>
</evidence>
<feature type="domain" description="Protein kinase" evidence="9">
    <location>
        <begin position="1"/>
        <end position="186"/>
    </location>
</feature>
<evidence type="ECO:0000313" key="10">
    <source>
        <dbReference type="EMBL" id="APA99835.1"/>
    </source>
</evidence>
<evidence type="ECO:0000256" key="3">
    <source>
        <dbReference type="ARBA" id="ARBA00022679"/>
    </source>
</evidence>
<keyword evidence="8" id="KW-1133">Transmembrane helix</keyword>
<dbReference type="AlphaFoldDB" id="A0ABC8B029"/>
<keyword evidence="5 10" id="KW-0418">Kinase</keyword>
<evidence type="ECO:0000256" key="8">
    <source>
        <dbReference type="SAM" id="Phobius"/>
    </source>
</evidence>
<dbReference type="EC" id="2.7.11.1" evidence="1"/>
<evidence type="ECO:0000313" key="12">
    <source>
        <dbReference type="Proteomes" id="UP000037179"/>
    </source>
</evidence>
<accession>A0ABC8B029</accession>
<organism evidence="10 13">
    <name type="scientific">Nocardia seriolae</name>
    <dbReference type="NCBI Taxonomy" id="37332"/>
    <lineage>
        <taxon>Bacteria</taxon>
        <taxon>Bacillati</taxon>
        <taxon>Actinomycetota</taxon>
        <taxon>Actinomycetes</taxon>
        <taxon>Mycobacteriales</taxon>
        <taxon>Nocardiaceae</taxon>
        <taxon>Nocardia</taxon>
    </lineage>
</organism>
<evidence type="ECO:0000256" key="6">
    <source>
        <dbReference type="ARBA" id="ARBA00022840"/>
    </source>
</evidence>
<keyword evidence="12" id="KW-1185">Reference proteome</keyword>
<protein>
    <recommendedName>
        <fullName evidence="1">non-specific serine/threonine protein kinase</fullName>
        <ecNumber evidence="1">2.7.11.1</ecNumber>
    </recommendedName>
</protein>
<dbReference type="GO" id="GO:0005524">
    <property type="term" value="F:ATP binding"/>
    <property type="evidence" value="ECO:0007669"/>
    <property type="project" value="UniProtKB-KW"/>
</dbReference>
<name>A0ABC8B029_9NOCA</name>
<dbReference type="KEGG" id="nsr:NS506_05796"/>
<keyword evidence="6" id="KW-0067">ATP-binding</keyword>
<keyword evidence="3 10" id="KW-0808">Transferase</keyword>
<dbReference type="PROSITE" id="PS50011">
    <property type="entry name" value="PROTEIN_KINASE_DOM"/>
    <property type="match status" value="1"/>
</dbReference>
<dbReference type="Gene3D" id="1.10.510.10">
    <property type="entry name" value="Transferase(Phosphotransferase) domain 1"/>
    <property type="match status" value="1"/>
</dbReference>
<keyword evidence="2 10" id="KW-0723">Serine/threonine-protein kinase</keyword>
<reference evidence="11 12" key="2">
    <citation type="journal article" date="2016" name="Genome Announc.">
        <title>Draft Genome Sequence of Erythromycin- and Oxytetracycline-Sensitive Nocardia seriolae Strain U-1 (NBRC 110359).</title>
        <authorList>
            <person name="Imajoh M."/>
            <person name="Sukeda M."/>
            <person name="Shimizu M."/>
            <person name="Yamane J."/>
            <person name="Ohnishi K."/>
            <person name="Oshima S."/>
        </authorList>
    </citation>
    <scope>NUCLEOTIDE SEQUENCE [LARGE SCALE GENOMIC DNA]</scope>
    <source>
        <strain evidence="11 12">U-1</strain>
    </source>
</reference>
<evidence type="ECO:0000256" key="7">
    <source>
        <dbReference type="SAM" id="MobiDB-lite"/>
    </source>
</evidence>
<dbReference type="GeneID" id="93376302"/>
<proteinExistence type="predicted"/>
<evidence type="ECO:0000256" key="2">
    <source>
        <dbReference type="ARBA" id="ARBA00022527"/>
    </source>
</evidence>
<evidence type="ECO:0000313" key="11">
    <source>
        <dbReference type="EMBL" id="GAP31501.1"/>
    </source>
</evidence>
<dbReference type="PANTHER" id="PTHR43289:SF6">
    <property type="entry name" value="SERINE_THREONINE-PROTEIN KINASE NEKL-3"/>
    <property type="match status" value="1"/>
</dbReference>
<sequence>MQYVPGVDGAELAAREPLAAERAVHIVEQAARGLDEAHRAGLIHRDVKPANLLIDARPGQPDRVLVGDFGIGRSVVDSTALTAAGTVLATLAYAAPEQLAGERVDHRADVYALGATLYQLLTGTTPFPHPTAAAVIQAHLTEAPPRPTAIRPELPPGLDAVIARAMDKDPGRRYASCGALAADARAACTAAPVPGDTPRRFPVRRRVGIAIAAAVVAALGVATAIALQGNSSPGTATPGAAPTSVPAAAGASSSSPTTSAAPAASWGSYSFVAKTFPGLLPASPDTAGYQGMRCGAVDDNGKPSDTSVPVTGFVTLACNGDKQPLNRLKVTCDTDRESWPAPALADDTVSDGAQSWNRSSSNGRMVWGHFYNSDRTKSAGELVIGFDDPGHSFCVIFAFAEPDAKALVDTWWPNLPL</sequence>
<reference evidence="10 13" key="3">
    <citation type="submission" date="2016-10" db="EMBL/GenBank/DDBJ databases">
        <title>Genome sequence of Nocardia seriolae strain EM150506, isolated from Anguila japonica.</title>
        <authorList>
            <person name="Han H.-J."/>
        </authorList>
    </citation>
    <scope>NUCLEOTIDE SEQUENCE [LARGE SCALE GENOMIC DNA]</scope>
    <source>
        <strain evidence="10 13">EM150506</strain>
    </source>
</reference>
<dbReference type="RefSeq" id="WP_052086843.1">
    <property type="nucleotide sequence ID" value="NZ_AP017900.1"/>
</dbReference>
<dbReference type="Proteomes" id="UP000180166">
    <property type="component" value="Chromosome"/>
</dbReference>